<keyword evidence="5" id="KW-0238">DNA-binding</keyword>
<evidence type="ECO:0000313" key="9">
    <source>
        <dbReference type="EMBL" id="AAZ63725.1"/>
    </source>
</evidence>
<dbReference type="InterPro" id="IPR001631">
    <property type="entry name" value="TopoI"/>
</dbReference>
<name>Q46T09_CUPPJ</name>
<dbReference type="PRINTS" id="PR00416">
    <property type="entry name" value="EUTPISMRASEI"/>
</dbReference>
<dbReference type="Gene3D" id="1.10.132.120">
    <property type="match status" value="1"/>
</dbReference>
<keyword evidence="4" id="KW-0799">Topoisomerase</keyword>
<feature type="domain" description="DNA topoisomerase IB N-terminal" evidence="8">
    <location>
        <begin position="60"/>
        <end position="108"/>
    </location>
</feature>
<evidence type="ECO:0000259" key="7">
    <source>
        <dbReference type="Pfam" id="PF01028"/>
    </source>
</evidence>
<dbReference type="Pfam" id="PF01028">
    <property type="entry name" value="Topoisom_I"/>
    <property type="match status" value="1"/>
</dbReference>
<keyword evidence="6" id="KW-0413">Isomerase</keyword>
<evidence type="ECO:0000256" key="6">
    <source>
        <dbReference type="ARBA" id="ARBA00023235"/>
    </source>
</evidence>
<comment type="similarity">
    <text evidence="2">Belongs to the type IB topoisomerase family.</text>
</comment>
<dbReference type="PROSITE" id="PS52038">
    <property type="entry name" value="TOPO_IB_2"/>
    <property type="match status" value="1"/>
</dbReference>
<dbReference type="GO" id="GO:0003677">
    <property type="term" value="F:DNA binding"/>
    <property type="evidence" value="ECO:0007669"/>
    <property type="project" value="UniProtKB-KW"/>
</dbReference>
<dbReference type="InterPro" id="IPR011010">
    <property type="entry name" value="DNA_brk_join_enz"/>
</dbReference>
<dbReference type="InterPro" id="IPR014711">
    <property type="entry name" value="TopoI_cat_a-hlx-sub_euk"/>
</dbReference>
<gene>
    <name evidence="9" type="ordered locus">Reut_B4373</name>
</gene>
<dbReference type="InterPro" id="IPR049331">
    <property type="entry name" value="Top1B_N_bact"/>
</dbReference>
<dbReference type="SUPFAM" id="SSF56349">
    <property type="entry name" value="DNA breaking-rejoining enzymes"/>
    <property type="match status" value="1"/>
</dbReference>
<dbReference type="EC" id="5.6.2.1" evidence="3"/>
<organism evidence="9">
    <name type="scientific">Cupriavidus pinatubonensis (strain JMP 134 / LMG 1197)</name>
    <name type="common">Cupriavidus necator (strain JMP 134)</name>
    <dbReference type="NCBI Taxonomy" id="264198"/>
    <lineage>
        <taxon>Bacteria</taxon>
        <taxon>Pseudomonadati</taxon>
        <taxon>Pseudomonadota</taxon>
        <taxon>Betaproteobacteria</taxon>
        <taxon>Burkholderiales</taxon>
        <taxon>Burkholderiaceae</taxon>
        <taxon>Cupriavidus</taxon>
    </lineage>
</organism>
<sequence length="372" mass="40964">MARRLLPGRSRAMRASDTCCAEAAVAGGVADDTEIALREAGLRHVDDSTPGITRIRRGSGFSYVDPKGNRVRDAATLARIATLAIPPAYEAVWICPDPSGHLQATGRDARGRKQYVYHPDWDALRDTDKYGRLAQFGTILPRLRARVERDLARNGMPREKVAAAVVRLLDATLVRVGTPRYARQNRTYGLTTLRPRHVTVRGSRLRFQFTGKSGITHDVSVNDPRVARVVRNCADLPGQCLFKYVDSDGQVRDIGSTDVNAYLREVTGGEFTAKDFRTWAGSVHALALLRKVAAETTEQEAQRRKAVADAIKTVAQRLRNTVAVCRKCYVHPAVIDAFLSGEANADGPVRARTRLRADEARLLRLLEKTGAA</sequence>
<evidence type="ECO:0000256" key="1">
    <source>
        <dbReference type="ARBA" id="ARBA00000213"/>
    </source>
</evidence>
<dbReference type="STRING" id="264198.Reut_B4373"/>
<dbReference type="GO" id="GO:0003917">
    <property type="term" value="F:DNA topoisomerase type I (single strand cut, ATP-independent) activity"/>
    <property type="evidence" value="ECO:0007669"/>
    <property type="project" value="UniProtKB-EC"/>
</dbReference>
<evidence type="ECO:0000259" key="8">
    <source>
        <dbReference type="Pfam" id="PF21338"/>
    </source>
</evidence>
<comment type="catalytic activity">
    <reaction evidence="1">
        <text>ATP-independent breakage of single-stranded DNA, followed by passage and rejoining.</text>
        <dbReference type="EC" id="5.6.2.1"/>
    </reaction>
</comment>
<dbReference type="InterPro" id="IPR035447">
    <property type="entry name" value="DNA_topo_I_N_sf"/>
</dbReference>
<dbReference type="Gene3D" id="3.30.66.10">
    <property type="entry name" value="DNA topoisomerase I domain"/>
    <property type="match status" value="1"/>
</dbReference>
<dbReference type="HOGENOM" id="CLU_046978_1_1_4"/>
<feature type="domain" description="DNA topoisomerase I catalytic core eukaryotic-type" evidence="7">
    <location>
        <begin position="124"/>
        <end position="332"/>
    </location>
</feature>
<proteinExistence type="inferred from homology"/>
<dbReference type="GO" id="GO:0006265">
    <property type="term" value="P:DNA topological change"/>
    <property type="evidence" value="ECO:0007669"/>
    <property type="project" value="InterPro"/>
</dbReference>
<dbReference type="KEGG" id="reu:Reut_B4373"/>
<protein>
    <recommendedName>
        <fullName evidence="3">DNA topoisomerase</fullName>
        <ecNumber evidence="3">5.6.2.1</ecNumber>
    </recommendedName>
</protein>
<dbReference type="SUPFAM" id="SSF55869">
    <property type="entry name" value="DNA topoisomerase I domain"/>
    <property type="match status" value="1"/>
</dbReference>
<evidence type="ECO:0000256" key="3">
    <source>
        <dbReference type="ARBA" id="ARBA00012891"/>
    </source>
</evidence>
<dbReference type="AlphaFoldDB" id="Q46T09"/>
<evidence type="ECO:0000256" key="5">
    <source>
        <dbReference type="ARBA" id="ARBA00023125"/>
    </source>
</evidence>
<dbReference type="EMBL" id="CP000091">
    <property type="protein sequence ID" value="AAZ63725.1"/>
    <property type="molecule type" value="Genomic_DNA"/>
</dbReference>
<dbReference type="Gene3D" id="3.90.15.10">
    <property type="entry name" value="Topoisomerase I, Chain A, domain 3"/>
    <property type="match status" value="1"/>
</dbReference>
<dbReference type="InterPro" id="IPR013500">
    <property type="entry name" value="TopoI_cat_euk"/>
</dbReference>
<evidence type="ECO:0000256" key="2">
    <source>
        <dbReference type="ARBA" id="ARBA00006645"/>
    </source>
</evidence>
<reference evidence="9" key="1">
    <citation type="submission" date="2005-08" db="EMBL/GenBank/DDBJ databases">
        <title>Complete sequence of chromosome 2 of Ralstonia eutropha JMP134.</title>
        <authorList>
            <person name="Copeland A."/>
            <person name="Lucas S."/>
            <person name="Lapidus A."/>
            <person name="Barry K."/>
            <person name="Detter J.C."/>
            <person name="Glavina T."/>
            <person name="Hammon N."/>
            <person name="Israni S."/>
            <person name="Pitluck S."/>
            <person name="Goltsman E."/>
            <person name="Martinez M."/>
            <person name="Schmutz J."/>
            <person name="Larimer F."/>
            <person name="Land M."/>
            <person name="Lykidis A."/>
            <person name="Richardson P."/>
        </authorList>
    </citation>
    <scope>NUCLEOTIDE SEQUENCE [LARGE SCALE GENOMIC DNA]</scope>
    <source>
        <strain evidence="9">JMP134</strain>
    </source>
</reference>
<dbReference type="eggNOG" id="COG3569">
    <property type="taxonomic scope" value="Bacteria"/>
</dbReference>
<dbReference type="Pfam" id="PF21338">
    <property type="entry name" value="Top1B_N_bact"/>
    <property type="match status" value="1"/>
</dbReference>
<accession>Q46T09</accession>
<evidence type="ECO:0000256" key="4">
    <source>
        <dbReference type="ARBA" id="ARBA00023029"/>
    </source>
</evidence>